<evidence type="ECO:0000256" key="4">
    <source>
        <dbReference type="ARBA" id="ARBA00022801"/>
    </source>
</evidence>
<keyword evidence="10" id="KW-1185">Reference proteome</keyword>
<evidence type="ECO:0000313" key="10">
    <source>
        <dbReference type="Proteomes" id="UP000008311"/>
    </source>
</evidence>
<dbReference type="GO" id="GO:0005524">
    <property type="term" value="F:ATP binding"/>
    <property type="evidence" value="ECO:0007669"/>
    <property type="project" value="UniProtKB-KW"/>
</dbReference>
<keyword evidence="5" id="KW-0347">Helicase</keyword>
<name>B9SYB1_RICCO</name>
<dbReference type="GO" id="GO:0016787">
    <property type="term" value="F:hydrolase activity"/>
    <property type="evidence" value="ECO:0007669"/>
    <property type="project" value="UniProtKB-KW"/>
</dbReference>
<dbReference type="Pfam" id="PF21634">
    <property type="entry name" value="MOV-10_beta-barrel"/>
    <property type="match status" value="1"/>
</dbReference>
<comment type="subcellular location">
    <subcellularLocation>
        <location evidence="1">Cytoplasm</location>
    </subcellularLocation>
</comment>
<evidence type="ECO:0000259" key="8">
    <source>
        <dbReference type="Pfam" id="PF21634"/>
    </source>
</evidence>
<dbReference type="AlphaFoldDB" id="B9SYB1"/>
<dbReference type="Gene3D" id="3.40.50.300">
    <property type="entry name" value="P-loop containing nucleotide triphosphate hydrolases"/>
    <property type="match status" value="1"/>
</dbReference>
<proteinExistence type="predicted"/>
<evidence type="ECO:0000256" key="3">
    <source>
        <dbReference type="ARBA" id="ARBA00022741"/>
    </source>
</evidence>
<evidence type="ECO:0000256" key="5">
    <source>
        <dbReference type="ARBA" id="ARBA00022806"/>
    </source>
</evidence>
<dbReference type="eggNOG" id="KOG1804">
    <property type="taxonomic scope" value="Eukaryota"/>
</dbReference>
<gene>
    <name evidence="9" type="ORF">RCOM_0607350</name>
</gene>
<dbReference type="InterPro" id="IPR027417">
    <property type="entry name" value="P-loop_NTPase"/>
</dbReference>
<protein>
    <recommendedName>
        <fullName evidence="8">Helicase MOV-10-like beta-barrel domain-containing protein</fullName>
    </recommendedName>
</protein>
<dbReference type="EMBL" id="EQ974245">
    <property type="protein sequence ID" value="EEF31415.1"/>
    <property type="molecule type" value="Genomic_DNA"/>
</dbReference>
<evidence type="ECO:0000256" key="1">
    <source>
        <dbReference type="ARBA" id="ARBA00004496"/>
    </source>
</evidence>
<accession>B9SYB1</accession>
<feature type="compositionally biased region" description="Low complexity" evidence="7">
    <location>
        <begin position="207"/>
        <end position="247"/>
    </location>
</feature>
<feature type="region of interest" description="Disordered" evidence="7">
    <location>
        <begin position="207"/>
        <end position="251"/>
    </location>
</feature>
<keyword evidence="2" id="KW-0963">Cytoplasm</keyword>
<dbReference type="Proteomes" id="UP000008311">
    <property type="component" value="Unassembled WGS sequence"/>
</dbReference>
<dbReference type="PANTHER" id="PTHR45418">
    <property type="entry name" value="CANCER/TESTIS ANTIGEN 55"/>
    <property type="match status" value="1"/>
</dbReference>
<reference evidence="10" key="1">
    <citation type="journal article" date="2010" name="Nat. Biotechnol.">
        <title>Draft genome sequence of the oilseed species Ricinus communis.</title>
        <authorList>
            <person name="Chan A.P."/>
            <person name="Crabtree J."/>
            <person name="Zhao Q."/>
            <person name="Lorenzi H."/>
            <person name="Orvis J."/>
            <person name="Puiu D."/>
            <person name="Melake-Berhan A."/>
            <person name="Jones K.M."/>
            <person name="Redman J."/>
            <person name="Chen G."/>
            <person name="Cahoon E.B."/>
            <person name="Gedil M."/>
            <person name="Stanke M."/>
            <person name="Haas B.J."/>
            <person name="Wortman J.R."/>
            <person name="Fraser-Liggett C.M."/>
            <person name="Ravel J."/>
            <person name="Rabinowicz P.D."/>
        </authorList>
    </citation>
    <scope>NUCLEOTIDE SEQUENCE [LARGE SCALE GENOMIC DNA]</scope>
    <source>
        <strain evidence="10">cv. Hale</strain>
    </source>
</reference>
<evidence type="ECO:0000256" key="2">
    <source>
        <dbReference type="ARBA" id="ARBA00022490"/>
    </source>
</evidence>
<evidence type="ECO:0000256" key="6">
    <source>
        <dbReference type="ARBA" id="ARBA00022840"/>
    </source>
</evidence>
<feature type="region of interest" description="Disordered" evidence="7">
    <location>
        <begin position="117"/>
        <end position="193"/>
    </location>
</feature>
<feature type="domain" description="Helicase MOV-10-like beta-barrel" evidence="8">
    <location>
        <begin position="353"/>
        <end position="423"/>
    </location>
</feature>
<dbReference type="InterPro" id="IPR049080">
    <property type="entry name" value="MOV-10-like_beta-barrel"/>
</dbReference>
<keyword evidence="6" id="KW-0067">ATP-binding</keyword>
<keyword evidence="4" id="KW-0378">Hydrolase</keyword>
<keyword evidence="3" id="KW-0547">Nucleotide-binding</keyword>
<organism evidence="9 10">
    <name type="scientific">Ricinus communis</name>
    <name type="common">Castor bean</name>
    <dbReference type="NCBI Taxonomy" id="3988"/>
    <lineage>
        <taxon>Eukaryota</taxon>
        <taxon>Viridiplantae</taxon>
        <taxon>Streptophyta</taxon>
        <taxon>Embryophyta</taxon>
        <taxon>Tracheophyta</taxon>
        <taxon>Spermatophyta</taxon>
        <taxon>Magnoliopsida</taxon>
        <taxon>eudicotyledons</taxon>
        <taxon>Gunneridae</taxon>
        <taxon>Pentapetalae</taxon>
        <taxon>rosids</taxon>
        <taxon>fabids</taxon>
        <taxon>Malpighiales</taxon>
        <taxon>Euphorbiaceae</taxon>
        <taxon>Acalyphoideae</taxon>
        <taxon>Acalypheae</taxon>
        <taxon>Ricinus</taxon>
    </lineage>
</organism>
<evidence type="ECO:0000256" key="7">
    <source>
        <dbReference type="SAM" id="MobiDB-lite"/>
    </source>
</evidence>
<feature type="compositionally biased region" description="Polar residues" evidence="7">
    <location>
        <begin position="179"/>
        <end position="193"/>
    </location>
</feature>
<feature type="compositionally biased region" description="Low complexity" evidence="7">
    <location>
        <begin position="156"/>
        <end position="168"/>
    </location>
</feature>
<dbReference type="GO" id="GO:0004386">
    <property type="term" value="F:helicase activity"/>
    <property type="evidence" value="ECO:0007669"/>
    <property type="project" value="UniProtKB-KW"/>
</dbReference>
<evidence type="ECO:0000313" key="9">
    <source>
        <dbReference type="EMBL" id="EEF31415.1"/>
    </source>
</evidence>
<dbReference type="GO" id="GO:0003723">
    <property type="term" value="F:RNA binding"/>
    <property type="evidence" value="ECO:0000318"/>
    <property type="project" value="GO_Central"/>
</dbReference>
<dbReference type="InParanoid" id="B9SYB1"/>
<dbReference type="GO" id="GO:0005737">
    <property type="term" value="C:cytoplasm"/>
    <property type="evidence" value="ECO:0007669"/>
    <property type="project" value="UniProtKB-SubCell"/>
</dbReference>
<dbReference type="GO" id="GO:0031380">
    <property type="term" value="C:nuclear RNA-directed RNA polymerase complex"/>
    <property type="evidence" value="ECO:0000318"/>
    <property type="project" value="GO_Central"/>
</dbReference>
<sequence>MDRNDLVISSGPNQGLSVHVNMVFIAEKVHMSLFLEILRCVLCCVEDDRYDNYNIPLYRNTSRETRETLIDAPVRYGLIFDSEPSNSTNIGSAYAKAEYVVTSSNSFIKYAPISSYNQPTPSSRLPKPSPEKLAPSSNRTPSRPKPPISSCSRSQSPLVPKASSSKPSSPSPTLPTSSIETPQAPSHSLNPSPSVLKITVSCSKPSPSFSTPASSASKPVNVSPKSPPSSTRPSPSASKAPPSFKPTLVPASSNLKDDQKIAHYILVQKDITPIYMIPKDIESLIKSDKVPEVLKKPLSLSTYKDYFAALLYAEDYYIEKWSKFKLVGITIKLQETAISKQIYFGKDYETDVKHLVAFEIDSSHEKRPFLLSRDFVFARPSGSTTEPFQGIIYRVQRSTTVLVEFGEDFHAQHCSFQKYDVSFSFNRVCLRRAHQAIEAASDPSFENFIFPSWGLRRLSSSSPNLNYINKLDANLNAAVHRIITIMESPPYLLEGPPCVAKVEVKRKECNSKQLSSTGLIIQQAVFRIYRSSQKYRILICAPINRTCDVLMRSLKEIPESEMFRANAAFREIDGVPTDILASSLYKGDCFACPKLQELRKFKIILSTYVSSFQLHNEGIAAGHFSHIFMVDASSATEPEAMVALANFANEKTTVIVTGAPRNHSGWVRSDLARKNGLMKSYFERLCERTPYKNLDPNFIMQLVDDSQVRM</sequence>
<dbReference type="PANTHER" id="PTHR45418:SF1">
    <property type="entry name" value="CANCER_TESTIS ANTIGEN 55"/>
    <property type="match status" value="1"/>
</dbReference>
<dbReference type="GO" id="GO:0031048">
    <property type="term" value="P:regulatory ncRNA-mediated heterochromatin formation"/>
    <property type="evidence" value="ECO:0000318"/>
    <property type="project" value="GO_Central"/>
</dbReference>